<dbReference type="GO" id="GO:0046872">
    <property type="term" value="F:metal ion binding"/>
    <property type="evidence" value="ECO:0007669"/>
    <property type="project" value="UniProtKB-KW"/>
</dbReference>
<dbReference type="InterPro" id="IPR009045">
    <property type="entry name" value="Zn_M74/Hedgehog-like"/>
</dbReference>
<evidence type="ECO:0000256" key="8">
    <source>
        <dbReference type="ARBA" id="ARBA00023049"/>
    </source>
</evidence>
<dbReference type="PANTHER" id="PTHR37425:SF1">
    <property type="entry name" value="OUTER MEMBRANE PROTEIN"/>
    <property type="match status" value="1"/>
</dbReference>
<reference evidence="12" key="1">
    <citation type="submission" date="2022-11" db="EMBL/GenBank/DDBJ databases">
        <title>Parathalassolutuus dongxingensis gen. nov., sp. nov., a novel member of family Oceanospirillaceae isolated from a coastal shrimp pond in Guangxi, China.</title>
        <authorList>
            <person name="Chen H."/>
        </authorList>
    </citation>
    <scope>NUCLEOTIDE SEQUENCE</scope>
    <source>
        <strain evidence="12">G-43</strain>
    </source>
</reference>
<dbReference type="InterPro" id="IPR010275">
    <property type="entry name" value="MepK"/>
</dbReference>
<dbReference type="CDD" id="cd14844">
    <property type="entry name" value="Zn-DD-carboxypeptidase_like"/>
    <property type="match status" value="1"/>
</dbReference>
<evidence type="ECO:0000256" key="5">
    <source>
        <dbReference type="ARBA" id="ARBA00022729"/>
    </source>
</evidence>
<keyword evidence="3" id="KW-0645">Protease</keyword>
<keyword evidence="5" id="KW-0732">Signal</keyword>
<evidence type="ECO:0000256" key="1">
    <source>
        <dbReference type="ARBA" id="ARBA00001947"/>
    </source>
</evidence>
<evidence type="ECO:0000313" key="12">
    <source>
        <dbReference type="EMBL" id="MCY0965191.1"/>
    </source>
</evidence>
<evidence type="ECO:0000256" key="10">
    <source>
        <dbReference type="ARBA" id="ARBA00093448"/>
    </source>
</evidence>
<dbReference type="SUPFAM" id="SSF55166">
    <property type="entry name" value="Hedgehog/DD-peptidase"/>
    <property type="match status" value="1"/>
</dbReference>
<dbReference type="GO" id="GO:0006508">
    <property type="term" value="P:proteolysis"/>
    <property type="evidence" value="ECO:0007669"/>
    <property type="project" value="UniProtKB-KW"/>
</dbReference>
<evidence type="ECO:0000256" key="11">
    <source>
        <dbReference type="ARBA" id="ARBA00093666"/>
    </source>
</evidence>
<dbReference type="RefSeq" id="WP_283173406.1">
    <property type="nucleotide sequence ID" value="NZ_JAPNOA010000025.1"/>
</dbReference>
<comment type="cofactor">
    <cofactor evidence="1">
        <name>Zn(2+)</name>
        <dbReference type="ChEBI" id="CHEBI:29105"/>
    </cofactor>
</comment>
<keyword evidence="8" id="KW-0482">Metalloprotease</keyword>
<evidence type="ECO:0000256" key="3">
    <source>
        <dbReference type="ARBA" id="ARBA00022670"/>
    </source>
</evidence>
<evidence type="ECO:0000313" key="13">
    <source>
        <dbReference type="Proteomes" id="UP001150830"/>
    </source>
</evidence>
<accession>A0A9X3EJ45</accession>
<dbReference type="GO" id="GO:0071555">
    <property type="term" value="P:cell wall organization"/>
    <property type="evidence" value="ECO:0007669"/>
    <property type="project" value="UniProtKB-KW"/>
</dbReference>
<dbReference type="Pfam" id="PF05951">
    <property type="entry name" value="Peptidase_M15_2"/>
    <property type="match status" value="1"/>
</dbReference>
<dbReference type="EMBL" id="JAPNOA010000025">
    <property type="protein sequence ID" value="MCY0965191.1"/>
    <property type="molecule type" value="Genomic_DNA"/>
</dbReference>
<evidence type="ECO:0000256" key="2">
    <source>
        <dbReference type="ARBA" id="ARBA00004776"/>
    </source>
</evidence>
<protein>
    <recommendedName>
        <fullName evidence="11">Murein endopeptidase K</fullName>
    </recommendedName>
</protein>
<dbReference type="Proteomes" id="UP001150830">
    <property type="component" value="Unassembled WGS sequence"/>
</dbReference>
<keyword evidence="13" id="KW-1185">Reference proteome</keyword>
<evidence type="ECO:0000256" key="7">
    <source>
        <dbReference type="ARBA" id="ARBA00022833"/>
    </source>
</evidence>
<keyword evidence="6" id="KW-0378">Hydrolase</keyword>
<comment type="pathway">
    <text evidence="2">Cell wall biogenesis; cell wall polysaccharide biosynthesis.</text>
</comment>
<name>A0A9X3EJ45_9GAMM</name>
<proteinExistence type="inferred from homology"/>
<keyword evidence="9" id="KW-0961">Cell wall biogenesis/degradation</keyword>
<evidence type="ECO:0000256" key="4">
    <source>
        <dbReference type="ARBA" id="ARBA00022723"/>
    </source>
</evidence>
<gene>
    <name evidence="12" type="ORF">OUO13_08340</name>
</gene>
<sequence>MQRRDFLHRGVQWGMALALAANSPLSVAARRDTTLTLMNTHTGEQVKATILSNGQLQASELAALNRVMRDHRNNQQMAIDPDLYQQMAALQQLFGKSAPMEIISGYRSPESNAILRATTSGVAQKSLHMEGKAVDIRIPGVSTRQLQQAALAMHKGGVGYYPDSGFVHIDTGKVRHW</sequence>
<keyword evidence="7" id="KW-0862">Zinc</keyword>
<evidence type="ECO:0000256" key="6">
    <source>
        <dbReference type="ARBA" id="ARBA00022801"/>
    </source>
</evidence>
<dbReference type="Gene3D" id="3.30.1380.10">
    <property type="match status" value="1"/>
</dbReference>
<dbReference type="PANTHER" id="PTHR37425">
    <property type="match status" value="1"/>
</dbReference>
<comment type="similarity">
    <text evidence="10">Belongs to the peptidase M15 family.</text>
</comment>
<comment type="caution">
    <text evidence="12">The sequence shown here is derived from an EMBL/GenBank/DDBJ whole genome shotgun (WGS) entry which is preliminary data.</text>
</comment>
<dbReference type="GO" id="GO:0008237">
    <property type="term" value="F:metallopeptidase activity"/>
    <property type="evidence" value="ECO:0007669"/>
    <property type="project" value="UniProtKB-KW"/>
</dbReference>
<keyword evidence="4" id="KW-0479">Metal-binding</keyword>
<organism evidence="12 13">
    <name type="scientific">Parathalassolituus penaei</name>
    <dbReference type="NCBI Taxonomy" id="2997323"/>
    <lineage>
        <taxon>Bacteria</taxon>
        <taxon>Pseudomonadati</taxon>
        <taxon>Pseudomonadota</taxon>
        <taxon>Gammaproteobacteria</taxon>
        <taxon>Oceanospirillales</taxon>
        <taxon>Oceanospirillaceae</taxon>
        <taxon>Parathalassolituus</taxon>
    </lineage>
</organism>
<dbReference type="AlphaFoldDB" id="A0A9X3EJ45"/>
<evidence type="ECO:0000256" key="9">
    <source>
        <dbReference type="ARBA" id="ARBA00023316"/>
    </source>
</evidence>